<dbReference type="EMBL" id="CP089982">
    <property type="protein sequence ID" value="WXA99449.1"/>
    <property type="molecule type" value="Genomic_DNA"/>
</dbReference>
<sequence>MNLRLVTRAPGFATGSIGNLAISFWESQQTAEQAHHAAEVLSTLGRTEGRVLVLAVLPPTAPAPSNAVRSVISNAFTRLGSQIHAVANAVEGDGFRAATMRAVVTSMALVIRPSYPVKTVATVEEAAEFLAAHSDGRLTVTDIVLASRELRS</sequence>
<protein>
    <submittedName>
        <fullName evidence="1">Uncharacterized protein</fullName>
    </submittedName>
</protein>
<organism evidence="1 2">
    <name type="scientific">Pendulispora brunnea</name>
    <dbReference type="NCBI Taxonomy" id="2905690"/>
    <lineage>
        <taxon>Bacteria</taxon>
        <taxon>Pseudomonadati</taxon>
        <taxon>Myxococcota</taxon>
        <taxon>Myxococcia</taxon>
        <taxon>Myxococcales</taxon>
        <taxon>Sorangiineae</taxon>
        <taxon>Pendulisporaceae</taxon>
        <taxon>Pendulispora</taxon>
    </lineage>
</organism>
<evidence type="ECO:0000313" key="1">
    <source>
        <dbReference type="EMBL" id="WXA99449.1"/>
    </source>
</evidence>
<accession>A0ABZ2KLP9</accession>
<dbReference type="Proteomes" id="UP001379533">
    <property type="component" value="Chromosome"/>
</dbReference>
<keyword evidence="2" id="KW-1185">Reference proteome</keyword>
<proteinExistence type="predicted"/>
<dbReference type="RefSeq" id="WP_394850089.1">
    <property type="nucleotide sequence ID" value="NZ_CP089982.1"/>
</dbReference>
<evidence type="ECO:0000313" key="2">
    <source>
        <dbReference type="Proteomes" id="UP001379533"/>
    </source>
</evidence>
<gene>
    <name evidence="1" type="ORF">LZC95_21840</name>
</gene>
<name>A0ABZ2KLP9_9BACT</name>
<reference evidence="1 2" key="1">
    <citation type="submission" date="2021-12" db="EMBL/GenBank/DDBJ databases">
        <title>Discovery of the Pendulisporaceae a myxobacterial family with distinct sporulation behavior and unique specialized metabolism.</title>
        <authorList>
            <person name="Garcia R."/>
            <person name="Popoff A."/>
            <person name="Bader C.D."/>
            <person name="Loehr J."/>
            <person name="Walesch S."/>
            <person name="Walt C."/>
            <person name="Boldt J."/>
            <person name="Bunk B."/>
            <person name="Haeckl F.J.F.P.J."/>
            <person name="Gunesch A.P."/>
            <person name="Birkelbach J."/>
            <person name="Nuebel U."/>
            <person name="Pietschmann T."/>
            <person name="Bach T."/>
            <person name="Mueller R."/>
        </authorList>
    </citation>
    <scope>NUCLEOTIDE SEQUENCE [LARGE SCALE GENOMIC DNA]</scope>
    <source>
        <strain evidence="1 2">MSr12523</strain>
    </source>
</reference>